<evidence type="ECO:0008006" key="4">
    <source>
        <dbReference type="Google" id="ProtNLM"/>
    </source>
</evidence>
<evidence type="ECO:0000313" key="2">
    <source>
        <dbReference type="EMBL" id="GAP65496.1"/>
    </source>
</evidence>
<feature type="signal peptide" evidence="1">
    <location>
        <begin position="1"/>
        <end position="25"/>
    </location>
</feature>
<evidence type="ECO:0000256" key="1">
    <source>
        <dbReference type="SAM" id="SignalP"/>
    </source>
</evidence>
<dbReference type="Pfam" id="PF13645">
    <property type="entry name" value="YkuD_2"/>
    <property type="match status" value="1"/>
</dbReference>
<dbReference type="PANTHER" id="PTHR38477:SF1">
    <property type="entry name" value="MUREIN L,D-TRANSPEPTIDASE CATALYTIC DOMAIN FAMILY PROTEIN"/>
    <property type="match status" value="1"/>
</dbReference>
<dbReference type="Proteomes" id="UP000253740">
    <property type="component" value="Unassembled WGS sequence"/>
</dbReference>
<keyword evidence="1" id="KW-0732">Signal</keyword>
<proteinExistence type="predicted"/>
<organism evidence="2">
    <name type="scientific">Mizugakiibacter sediminis</name>
    <dbReference type="NCBI Taxonomy" id="1475481"/>
    <lineage>
        <taxon>Bacteria</taxon>
        <taxon>Pseudomonadati</taxon>
        <taxon>Pseudomonadota</taxon>
        <taxon>Gammaproteobacteria</taxon>
        <taxon>Lysobacterales</taxon>
        <taxon>Rhodanobacteraceae</taxon>
        <taxon>Mizugakiibacter</taxon>
    </lineage>
</organism>
<gene>
    <name evidence="2" type="ORF">MBSD_n0786</name>
</gene>
<dbReference type="RefSeq" id="WP_062535311.1">
    <property type="nucleotide sequence ID" value="NZ_DF970161.1"/>
</dbReference>
<dbReference type="STRING" id="1475481.GCA_000953855_00798"/>
<reference evidence="2" key="1">
    <citation type="submission" date="2015-08" db="EMBL/GenBank/DDBJ databases">
        <title>Complete DNA Sequence of Pseudomonas syringae pv. actinidiae, the Causal Agent of Kiwifruit Canker Disease.</title>
        <authorList>
            <person name="Rikkerink E.H.A."/>
            <person name="Fineran P.C."/>
        </authorList>
    </citation>
    <scope>NUCLEOTIDE SEQUENCE</scope>
    <source>
        <strain evidence="2">SkMP5</strain>
    </source>
</reference>
<dbReference type="OrthoDB" id="9815195at2"/>
<dbReference type="PANTHER" id="PTHR38477">
    <property type="entry name" value="HYPOTHETICAL EXPORTED PROTEIN"/>
    <property type="match status" value="1"/>
</dbReference>
<protein>
    <recommendedName>
        <fullName evidence="4">Murein L,D-transpeptidase catalytic domain family protein</fullName>
    </recommendedName>
</protein>
<name>A0A0K8QLA1_9GAMM</name>
<dbReference type="InterPro" id="IPR032676">
    <property type="entry name" value="YkuD_2"/>
</dbReference>
<evidence type="ECO:0000313" key="3">
    <source>
        <dbReference type="Proteomes" id="UP000253740"/>
    </source>
</evidence>
<dbReference type="EMBL" id="DF970161">
    <property type="protein sequence ID" value="GAP65496.1"/>
    <property type="molecule type" value="Genomic_DNA"/>
</dbReference>
<keyword evidence="3" id="KW-1185">Reference proteome</keyword>
<sequence>MPKTSLPWRRLAPVLLACFCAPACADDTLAQALSAAAPNADPAVIDLAVRAQDCAVREGEPAPQRLAVIDYSRPSTVPRLWVFDLNRQKLLFEELVAHGRNSGDNLARSFSNAPGSLESSLGLFRTLDTYSGRNGYSLRMDGLEPGVNDNALERALVIHGAPYVSAETARRQGRLGRSWGCPAVRPAVARRLIDTLKGGQMVFSYYPDTRWLRASPYLRCDGRPLAAAARPRSSGRSAAAR</sequence>
<dbReference type="AlphaFoldDB" id="A0A0K8QLA1"/>
<feature type="chain" id="PRO_5005515120" description="Murein L,D-transpeptidase catalytic domain family protein" evidence="1">
    <location>
        <begin position="26"/>
        <end position="241"/>
    </location>
</feature>
<accession>A0A0K8QLA1</accession>